<sequence length="172" mass="19528">MAEITLDTADRLAIRERISQLAWALDTGDVEAFVACFCKRGVLEWDAFEQPLEWRGHDALRHFVTVLRDLPSSAGRQHHVTNTVITPGDGHALARSYVTVALRQGDGPHLLYVMGWYHDELQFEDGDWRLSRRVIRDWSGPVLGNFAGQDGERVARPMPPPLEPLLYRKDKA</sequence>
<dbReference type="RefSeq" id="WP_341672157.1">
    <property type="nucleotide sequence ID" value="NZ_JBBYHV010000001.1"/>
</dbReference>
<organism evidence="2 3">
    <name type="scientific">Aurantiacibacter gilvus</name>
    <dbReference type="NCBI Taxonomy" id="3139141"/>
    <lineage>
        <taxon>Bacteria</taxon>
        <taxon>Pseudomonadati</taxon>
        <taxon>Pseudomonadota</taxon>
        <taxon>Alphaproteobacteria</taxon>
        <taxon>Sphingomonadales</taxon>
        <taxon>Erythrobacteraceae</taxon>
        <taxon>Aurantiacibacter</taxon>
    </lineage>
</organism>
<accession>A0ABU9IC23</accession>
<dbReference type="InterPro" id="IPR037401">
    <property type="entry name" value="SnoaL-like"/>
</dbReference>
<comment type="caution">
    <text evidence="2">The sequence shown here is derived from an EMBL/GenBank/DDBJ whole genome shotgun (WGS) entry which is preliminary data.</text>
</comment>
<evidence type="ECO:0000259" key="1">
    <source>
        <dbReference type="Pfam" id="PF13577"/>
    </source>
</evidence>
<dbReference type="Pfam" id="PF13577">
    <property type="entry name" value="SnoaL_4"/>
    <property type="match status" value="1"/>
</dbReference>
<dbReference type="SUPFAM" id="SSF54427">
    <property type="entry name" value="NTF2-like"/>
    <property type="match status" value="1"/>
</dbReference>
<dbReference type="EMBL" id="JBBYHV010000001">
    <property type="protein sequence ID" value="MEL1249624.1"/>
    <property type="molecule type" value="Genomic_DNA"/>
</dbReference>
<dbReference type="CDD" id="cd00531">
    <property type="entry name" value="NTF2_like"/>
    <property type="match status" value="1"/>
</dbReference>
<keyword evidence="3" id="KW-1185">Reference proteome</keyword>
<gene>
    <name evidence="2" type="ORF">AAEO60_02955</name>
</gene>
<evidence type="ECO:0000313" key="2">
    <source>
        <dbReference type="EMBL" id="MEL1249624.1"/>
    </source>
</evidence>
<dbReference type="Proteomes" id="UP001497045">
    <property type="component" value="Unassembled WGS sequence"/>
</dbReference>
<feature type="domain" description="SnoaL-like" evidence="1">
    <location>
        <begin position="9"/>
        <end position="133"/>
    </location>
</feature>
<evidence type="ECO:0000313" key="3">
    <source>
        <dbReference type="Proteomes" id="UP001497045"/>
    </source>
</evidence>
<dbReference type="InterPro" id="IPR032710">
    <property type="entry name" value="NTF2-like_dom_sf"/>
</dbReference>
<proteinExistence type="predicted"/>
<name>A0ABU9IC23_9SPHN</name>
<dbReference type="Gene3D" id="3.10.450.50">
    <property type="match status" value="1"/>
</dbReference>
<reference evidence="2 3" key="1">
    <citation type="submission" date="2024-04" db="EMBL/GenBank/DDBJ databases">
        <title>Aurantiacibacter sp. DGU6 16S ribosomal RNA gene Genome sequencing and assembly.</title>
        <authorList>
            <person name="Park S."/>
        </authorList>
    </citation>
    <scope>NUCLEOTIDE SEQUENCE [LARGE SCALE GENOMIC DNA]</scope>
    <source>
        <strain evidence="2 3">DGU6</strain>
    </source>
</reference>
<protein>
    <submittedName>
        <fullName evidence="2">Nuclear transport factor 2 family protein</fullName>
    </submittedName>
</protein>